<sequence>MVNKPHGQLYCCNSVYHCHPYYENMVPVHKIVYAVTMLASLVLKTRQWLEKCLQYTNHQAVTQRSEIEFRLYAAAAETKYLAHELTFLGIVVNHTTGTADQVEMLIDVYDVCFRRFKKIMKSVRWIEMLRSEGKHDNDS</sequence>
<organism evidence="1">
    <name type="scientific">Schizaphis graminum</name>
    <name type="common">Green bug aphid</name>
    <dbReference type="NCBI Taxonomy" id="13262"/>
    <lineage>
        <taxon>Eukaryota</taxon>
        <taxon>Metazoa</taxon>
        <taxon>Ecdysozoa</taxon>
        <taxon>Arthropoda</taxon>
        <taxon>Hexapoda</taxon>
        <taxon>Insecta</taxon>
        <taxon>Pterygota</taxon>
        <taxon>Neoptera</taxon>
        <taxon>Paraneoptera</taxon>
        <taxon>Hemiptera</taxon>
        <taxon>Sternorrhyncha</taxon>
        <taxon>Aphidomorpha</taxon>
        <taxon>Aphidoidea</taxon>
        <taxon>Aphididae</taxon>
        <taxon>Aphidini</taxon>
        <taxon>Schizaphis</taxon>
    </lineage>
</organism>
<dbReference type="AlphaFoldDB" id="A0A2S2P4V3"/>
<protein>
    <submittedName>
        <fullName evidence="1">Uncharacterized protein</fullName>
    </submittedName>
</protein>
<gene>
    <name evidence="1" type="ORF">g.150352</name>
</gene>
<proteinExistence type="predicted"/>
<accession>A0A2S2P4V3</accession>
<reference evidence="1" key="1">
    <citation type="submission" date="2018-04" db="EMBL/GenBank/DDBJ databases">
        <title>Transcriptome of Schizaphis graminum biotype I.</title>
        <authorList>
            <person name="Scully E.D."/>
            <person name="Geib S.M."/>
            <person name="Palmer N.A."/>
            <person name="Koch K."/>
            <person name="Bradshaw J."/>
            <person name="Heng-Moss T."/>
            <person name="Sarath G."/>
        </authorList>
    </citation>
    <scope>NUCLEOTIDE SEQUENCE</scope>
</reference>
<evidence type="ECO:0000313" key="1">
    <source>
        <dbReference type="EMBL" id="MBY24238.1"/>
    </source>
</evidence>
<name>A0A2S2P4V3_SCHGA</name>
<dbReference type="EMBL" id="GGMR01011619">
    <property type="protein sequence ID" value="MBY24238.1"/>
    <property type="molecule type" value="Transcribed_RNA"/>
</dbReference>